<dbReference type="GO" id="GO:0000981">
    <property type="term" value="F:DNA-binding transcription factor activity, RNA polymerase II-specific"/>
    <property type="evidence" value="ECO:0007669"/>
    <property type="project" value="TreeGrafter"/>
</dbReference>
<dbReference type="PANTHER" id="PTHR11829">
    <property type="entry name" value="FORKHEAD BOX PROTEIN"/>
    <property type="match status" value="1"/>
</dbReference>
<dbReference type="InterPro" id="IPR050211">
    <property type="entry name" value="FOX_domain-containing"/>
</dbReference>
<name>A0A016V7F0_9BILA</name>
<dbReference type="InterPro" id="IPR018122">
    <property type="entry name" value="TF_fork_head_CS_1"/>
</dbReference>
<dbReference type="PRINTS" id="PR00053">
    <property type="entry name" value="FORKHEAD"/>
</dbReference>
<keyword evidence="1 3" id="KW-0238">DNA-binding</keyword>
<dbReference type="GO" id="GO:0009653">
    <property type="term" value="P:anatomical structure morphogenesis"/>
    <property type="evidence" value="ECO:0007669"/>
    <property type="project" value="TreeGrafter"/>
</dbReference>
<dbReference type="GO" id="GO:0000978">
    <property type="term" value="F:RNA polymerase II cis-regulatory region sequence-specific DNA binding"/>
    <property type="evidence" value="ECO:0007669"/>
    <property type="project" value="TreeGrafter"/>
</dbReference>
<evidence type="ECO:0000256" key="4">
    <source>
        <dbReference type="SAM" id="MobiDB-lite"/>
    </source>
</evidence>
<keyword evidence="7" id="KW-1185">Reference proteome</keyword>
<dbReference type="InterPro" id="IPR036390">
    <property type="entry name" value="WH_DNA-bd_sf"/>
</dbReference>
<dbReference type="GO" id="GO:0030154">
    <property type="term" value="P:cell differentiation"/>
    <property type="evidence" value="ECO:0007669"/>
    <property type="project" value="TreeGrafter"/>
</dbReference>
<gene>
    <name evidence="6" type="primary">Acey_s0017.g3472</name>
    <name evidence="6" type="synonym">Acey-fkh-10</name>
    <name evidence="6" type="ORF">Y032_0017g3472</name>
</gene>
<feature type="DNA-binding region" description="Fork-head" evidence="3">
    <location>
        <begin position="90"/>
        <end position="182"/>
    </location>
</feature>
<dbReference type="PROSITE" id="PS00657">
    <property type="entry name" value="FORK_HEAD_1"/>
    <property type="match status" value="1"/>
</dbReference>
<keyword evidence="2 3" id="KW-0539">Nucleus</keyword>
<dbReference type="Pfam" id="PF00250">
    <property type="entry name" value="Forkhead"/>
    <property type="match status" value="1"/>
</dbReference>
<dbReference type="PROSITE" id="PS50039">
    <property type="entry name" value="FORK_HEAD_3"/>
    <property type="match status" value="1"/>
</dbReference>
<dbReference type="SMART" id="SM00339">
    <property type="entry name" value="FH"/>
    <property type="match status" value="1"/>
</dbReference>
<dbReference type="SUPFAM" id="SSF46785">
    <property type="entry name" value="Winged helix' DNA-binding domain"/>
    <property type="match status" value="1"/>
</dbReference>
<organism evidence="6 7">
    <name type="scientific">Ancylostoma ceylanicum</name>
    <dbReference type="NCBI Taxonomy" id="53326"/>
    <lineage>
        <taxon>Eukaryota</taxon>
        <taxon>Metazoa</taxon>
        <taxon>Ecdysozoa</taxon>
        <taxon>Nematoda</taxon>
        <taxon>Chromadorea</taxon>
        <taxon>Rhabditida</taxon>
        <taxon>Rhabditina</taxon>
        <taxon>Rhabditomorpha</taxon>
        <taxon>Strongyloidea</taxon>
        <taxon>Ancylostomatidae</taxon>
        <taxon>Ancylostomatinae</taxon>
        <taxon>Ancylostoma</taxon>
    </lineage>
</organism>
<proteinExistence type="predicted"/>
<dbReference type="Proteomes" id="UP000024635">
    <property type="component" value="Unassembled WGS sequence"/>
</dbReference>
<dbReference type="CDD" id="cd20035">
    <property type="entry name" value="FH_FOXQ2-like"/>
    <property type="match status" value="1"/>
</dbReference>
<dbReference type="PANTHER" id="PTHR11829:SF343">
    <property type="entry name" value="FORK-HEAD DOMAIN-CONTAINING PROTEIN"/>
    <property type="match status" value="1"/>
</dbReference>
<comment type="caution">
    <text evidence="6">The sequence shown here is derived from an EMBL/GenBank/DDBJ whole genome shotgun (WGS) entry which is preliminary data.</text>
</comment>
<dbReference type="GO" id="GO:0005634">
    <property type="term" value="C:nucleus"/>
    <property type="evidence" value="ECO:0007669"/>
    <property type="project" value="UniProtKB-SubCell"/>
</dbReference>
<evidence type="ECO:0000256" key="1">
    <source>
        <dbReference type="ARBA" id="ARBA00023125"/>
    </source>
</evidence>
<evidence type="ECO:0000313" key="7">
    <source>
        <dbReference type="Proteomes" id="UP000024635"/>
    </source>
</evidence>
<accession>A0A016V7F0</accession>
<dbReference type="InterPro" id="IPR030456">
    <property type="entry name" value="TF_fork_head_CS_2"/>
</dbReference>
<dbReference type="InterPro" id="IPR036388">
    <property type="entry name" value="WH-like_DNA-bd_sf"/>
</dbReference>
<sequence>MSNFSLFSTCPETDDIGVKCARFGWLSSLVRPIATRNMDRLCAEALRDYQRALFGLDRHDIAAALLRPDMSAPRSLFDASSLFPMMDQPKPQHSYIGLIAMAILSSPEKKMVLSEVYEWIMIHYPYFRTRGSGWRNSIRHNLSLNDCFVKAGRAANGKGHYWAVHPACLRDFERGDFRRRRAQRKVRRHMGLSVPEGESSDDSPSPTPAFPFPLQEIKLHTAPSRRRDFSIDSLLADDF</sequence>
<dbReference type="AlphaFoldDB" id="A0A016V7F0"/>
<dbReference type="FunFam" id="1.10.10.10:FF:000352">
    <property type="entry name" value="Forkhead box Q2"/>
    <property type="match status" value="1"/>
</dbReference>
<reference evidence="7" key="1">
    <citation type="journal article" date="2015" name="Nat. Genet.">
        <title>The genome and transcriptome of the zoonotic hookworm Ancylostoma ceylanicum identify infection-specific gene families.</title>
        <authorList>
            <person name="Schwarz E.M."/>
            <person name="Hu Y."/>
            <person name="Antoshechkin I."/>
            <person name="Miller M.M."/>
            <person name="Sternberg P.W."/>
            <person name="Aroian R.V."/>
        </authorList>
    </citation>
    <scope>NUCLEOTIDE SEQUENCE</scope>
    <source>
        <strain evidence="7">HY135</strain>
    </source>
</reference>
<dbReference type="OrthoDB" id="5954824at2759"/>
<evidence type="ECO:0000256" key="2">
    <source>
        <dbReference type="ARBA" id="ARBA00023242"/>
    </source>
</evidence>
<dbReference type="InterPro" id="IPR047519">
    <property type="entry name" value="FH_FOXQ2-like"/>
</dbReference>
<feature type="region of interest" description="Disordered" evidence="4">
    <location>
        <begin position="188"/>
        <end position="214"/>
    </location>
</feature>
<feature type="domain" description="Fork-head" evidence="5">
    <location>
        <begin position="90"/>
        <end position="182"/>
    </location>
</feature>
<evidence type="ECO:0000313" key="6">
    <source>
        <dbReference type="EMBL" id="EYC22648.1"/>
    </source>
</evidence>
<comment type="subcellular location">
    <subcellularLocation>
        <location evidence="3">Nucleus</location>
    </subcellularLocation>
</comment>
<evidence type="ECO:0000256" key="3">
    <source>
        <dbReference type="PROSITE-ProRule" id="PRU00089"/>
    </source>
</evidence>
<dbReference type="EMBL" id="JARK01001353">
    <property type="protein sequence ID" value="EYC22648.1"/>
    <property type="molecule type" value="Genomic_DNA"/>
</dbReference>
<dbReference type="Gene3D" id="1.10.10.10">
    <property type="entry name" value="Winged helix-like DNA-binding domain superfamily/Winged helix DNA-binding domain"/>
    <property type="match status" value="1"/>
</dbReference>
<dbReference type="STRING" id="53326.A0A016V7F0"/>
<protein>
    <recommendedName>
        <fullName evidence="5">Fork-head domain-containing protein</fullName>
    </recommendedName>
</protein>
<dbReference type="PROSITE" id="PS00658">
    <property type="entry name" value="FORK_HEAD_2"/>
    <property type="match status" value="1"/>
</dbReference>
<dbReference type="InterPro" id="IPR001766">
    <property type="entry name" value="Fork_head_dom"/>
</dbReference>
<evidence type="ECO:0000259" key="5">
    <source>
        <dbReference type="PROSITE" id="PS50039"/>
    </source>
</evidence>